<dbReference type="InterPro" id="IPR011042">
    <property type="entry name" value="6-blade_b-propeller_TolB-like"/>
</dbReference>
<sequence>MRLKKTWRIGAIALFSLTLFITLFLSLSSHPTPAAQKPKTVAFLALQRRAGEVRNSLFTVNTNGSGRRELAPNIDVSPALVWSPNGQRLAFVGSETDIYTVNADGSQLTKQFSGDFCKAANFRIAWASNSQKLLFGRSCDGFTSDAPGSQSLYTSDTTGIKGTKLVRNLAVGGQPPQTEISSEFYLSPDGQQVAFVKDKNIYKMNVDGSGMTQLTKTPGEYVSGGSELVWSPDRTKIAFWLGTYPQQQIYTINTDGSNLKQLTKNPQNQAYNIKLFWSPDSRRLAYYYNKAGDRGGKQQDVYAIDINSGTAQNITKKPTRYDALSWSPDGKNLAFATGDFYQQKLYTINADGSKLTPLAAQLELSGISQLAWSSDSQQIAFTFNDIKGDKSNLYVINRDGSGVIKLSSNNDLNASSPVWQPQ</sequence>
<dbReference type="PANTHER" id="PTHR36842">
    <property type="entry name" value="PROTEIN TOLB HOMOLOG"/>
    <property type="match status" value="1"/>
</dbReference>
<gene>
    <name evidence="3" type="ORF">WMG39_04115</name>
</gene>
<name>A0ABU8YI32_9CYAN</name>
<evidence type="ECO:0000313" key="3">
    <source>
        <dbReference type="EMBL" id="MEK0184030.1"/>
    </source>
</evidence>
<proteinExistence type="inferred from homology"/>
<evidence type="ECO:0000259" key="2">
    <source>
        <dbReference type="Pfam" id="PF00930"/>
    </source>
</evidence>
<dbReference type="RefSeq" id="WP_340522128.1">
    <property type="nucleotide sequence ID" value="NZ_JBBLXS010000030.1"/>
</dbReference>
<dbReference type="InterPro" id="IPR011659">
    <property type="entry name" value="WD40"/>
</dbReference>
<organism evidence="3 4">
    <name type="scientific">Microcoleus anatoxicus PTRS2</name>
    <dbReference type="NCBI Taxonomy" id="2705321"/>
    <lineage>
        <taxon>Bacteria</taxon>
        <taxon>Bacillati</taxon>
        <taxon>Cyanobacteriota</taxon>
        <taxon>Cyanophyceae</taxon>
        <taxon>Oscillatoriophycideae</taxon>
        <taxon>Oscillatoriales</taxon>
        <taxon>Microcoleaceae</taxon>
        <taxon>Microcoleus</taxon>
        <taxon>Microcoleus anatoxicus</taxon>
    </lineage>
</organism>
<feature type="domain" description="Dipeptidylpeptidase IV N-terminal" evidence="2">
    <location>
        <begin position="175"/>
        <end position="240"/>
    </location>
</feature>
<protein>
    <submittedName>
        <fullName evidence="3">DPP IV N-terminal domain-containing protein</fullName>
    </submittedName>
</protein>
<evidence type="ECO:0000256" key="1">
    <source>
        <dbReference type="ARBA" id="ARBA00009820"/>
    </source>
</evidence>
<dbReference type="Gene3D" id="2.120.10.30">
    <property type="entry name" value="TolB, C-terminal domain"/>
    <property type="match status" value="3"/>
</dbReference>
<comment type="similarity">
    <text evidence="1">Belongs to the TolB family.</text>
</comment>
<comment type="caution">
    <text evidence="3">The sequence shown here is derived from an EMBL/GenBank/DDBJ whole genome shotgun (WGS) entry which is preliminary data.</text>
</comment>
<dbReference type="SUPFAM" id="SSF82171">
    <property type="entry name" value="DPP6 N-terminal domain-like"/>
    <property type="match status" value="1"/>
</dbReference>
<dbReference type="EMBL" id="JBBLXS010000030">
    <property type="protein sequence ID" value="MEK0184030.1"/>
    <property type="molecule type" value="Genomic_DNA"/>
</dbReference>
<reference evidence="3 4" key="1">
    <citation type="journal article" date="2020" name="Harmful Algae">
        <title>Molecular and morphological characterization of a novel dihydroanatoxin-a producing Microcoleus species (cyanobacteria) from the Russian River, California, USA.</title>
        <authorList>
            <person name="Conklin K.Y."/>
            <person name="Stancheva R."/>
            <person name="Otten T.G."/>
            <person name="Fadness R."/>
            <person name="Boyer G.L."/>
            <person name="Read B."/>
            <person name="Zhang X."/>
            <person name="Sheath R.G."/>
        </authorList>
    </citation>
    <scope>NUCLEOTIDE SEQUENCE [LARGE SCALE GENOMIC DNA]</scope>
    <source>
        <strain evidence="3 4">PTRS2</strain>
    </source>
</reference>
<dbReference type="Pfam" id="PF07676">
    <property type="entry name" value="PD40"/>
    <property type="match status" value="3"/>
</dbReference>
<keyword evidence="4" id="KW-1185">Reference proteome</keyword>
<evidence type="ECO:0000313" key="4">
    <source>
        <dbReference type="Proteomes" id="UP001384579"/>
    </source>
</evidence>
<dbReference type="Pfam" id="PF00930">
    <property type="entry name" value="DPPIV_N"/>
    <property type="match status" value="1"/>
</dbReference>
<dbReference type="PANTHER" id="PTHR36842:SF1">
    <property type="entry name" value="PROTEIN TOLB"/>
    <property type="match status" value="1"/>
</dbReference>
<accession>A0ABU8YI32</accession>
<dbReference type="Proteomes" id="UP001384579">
    <property type="component" value="Unassembled WGS sequence"/>
</dbReference>
<dbReference type="InterPro" id="IPR002469">
    <property type="entry name" value="Peptidase_S9B_N"/>
</dbReference>